<dbReference type="RefSeq" id="XP_073554022.1">
    <property type="nucleotide sequence ID" value="XM_073707483.1"/>
</dbReference>
<keyword evidence="2" id="KW-1133">Transmembrane helix</keyword>
<keyword evidence="2" id="KW-0812">Transmembrane</keyword>
<sequence>MSAEATRWRPSSANLNSQSSAVDDFNRDTMPCIYSIANHLLHDDHRSERHAERTPRDPAESEFEQPLRISNSSAADTTNSRCASSILLHRQTCLNNFGPIAPKLRFNAMYLSPNSEWPDFACWGGHITADTDIGGPGILTTSHRSSSQKLVGSGGDEYSELCPPGQALRRSYPLSRAVSHRISETAARNKFVSPRVRRALKLLGPLCDLQIITSMGIMVAGFAKWNTINFYHEALVTCNWSLIFNSFCVIRFDLLEPEGRIQKRDALRRIFVLISCMLGVVWQILTYQRELDPAFRGHWDASDPDYCYLFLYESSPWFWIAGTIFFCIAVASSLTRRTAQWFAYLDHIFVWAQDCCNEPLRKARKHQRRHRGLLSAFTLAAASIRSIACSILIQSIAIWGYGDNYPPLSWLCYFLFSVWNTVDVMSLWQLNKGLLSGDESDWGFGQVLPLVMLLSVFFSAVDVWHGKTTRIREPIDTYGSVFSFESNFDIAVFRIHLKRTDTRSSRPGWLPEDG</sequence>
<reference evidence="3 4" key="1">
    <citation type="submission" date="2018-01" db="EMBL/GenBank/DDBJ databases">
        <title>Genome characterization of the sugarcane-associated fungus Trichoderma ghanense CCMA-1212 and their application in lignocelulose bioconversion.</title>
        <authorList>
            <person name="Steindorff A.S."/>
            <person name="Mendes T.D."/>
            <person name="Vilela E.S.D."/>
            <person name="Rodrigues D.S."/>
            <person name="Formighieri E.F."/>
            <person name="Melo I.S."/>
            <person name="Favaro L.C.L."/>
        </authorList>
    </citation>
    <scope>NUCLEOTIDE SEQUENCE [LARGE SCALE GENOMIC DNA]</scope>
    <source>
        <strain evidence="3 4">CCMA-1212</strain>
    </source>
</reference>
<accession>A0ABY2GQD7</accession>
<organism evidence="3 4">
    <name type="scientific">Trichoderma ghanense</name>
    <dbReference type="NCBI Taxonomy" id="65468"/>
    <lineage>
        <taxon>Eukaryota</taxon>
        <taxon>Fungi</taxon>
        <taxon>Dikarya</taxon>
        <taxon>Ascomycota</taxon>
        <taxon>Pezizomycotina</taxon>
        <taxon>Sordariomycetes</taxon>
        <taxon>Hypocreomycetidae</taxon>
        <taxon>Hypocreales</taxon>
        <taxon>Hypocreaceae</taxon>
        <taxon>Trichoderma</taxon>
    </lineage>
</organism>
<dbReference type="PANTHER" id="PTHR37577:SF1">
    <property type="entry name" value="INTEGRAL MEMBRANE PROTEIN"/>
    <property type="match status" value="1"/>
</dbReference>
<comment type="caution">
    <text evidence="3">The sequence shown here is derived from an EMBL/GenBank/DDBJ whole genome shotgun (WGS) entry which is preliminary data.</text>
</comment>
<feature type="region of interest" description="Disordered" evidence="1">
    <location>
        <begin position="44"/>
        <end position="75"/>
    </location>
</feature>
<dbReference type="GeneID" id="300581933"/>
<feature type="transmembrane region" description="Helical" evidence="2">
    <location>
        <begin position="266"/>
        <end position="285"/>
    </location>
</feature>
<protein>
    <submittedName>
        <fullName evidence="3">Uncharacterized protein</fullName>
    </submittedName>
</protein>
<evidence type="ECO:0000256" key="2">
    <source>
        <dbReference type="SAM" id="Phobius"/>
    </source>
</evidence>
<feature type="compositionally biased region" description="Basic and acidic residues" evidence="1">
    <location>
        <begin position="44"/>
        <end position="59"/>
    </location>
</feature>
<evidence type="ECO:0000313" key="4">
    <source>
        <dbReference type="Proteomes" id="UP001642720"/>
    </source>
</evidence>
<feature type="transmembrane region" description="Helical" evidence="2">
    <location>
        <begin position="372"/>
        <end position="402"/>
    </location>
</feature>
<keyword evidence="2" id="KW-0472">Membrane</keyword>
<gene>
    <name evidence="3" type="ORF">CCMA1212_010439</name>
</gene>
<dbReference type="EMBL" id="PPTA01000026">
    <property type="protein sequence ID" value="TFA97820.1"/>
    <property type="molecule type" value="Genomic_DNA"/>
</dbReference>
<name>A0ABY2GQD7_9HYPO</name>
<keyword evidence="4" id="KW-1185">Reference proteome</keyword>
<dbReference type="Proteomes" id="UP001642720">
    <property type="component" value="Unassembled WGS sequence"/>
</dbReference>
<feature type="region of interest" description="Disordered" evidence="1">
    <location>
        <begin position="1"/>
        <end position="21"/>
    </location>
</feature>
<proteinExistence type="predicted"/>
<feature type="transmembrane region" description="Helical" evidence="2">
    <location>
        <begin position="317"/>
        <end position="335"/>
    </location>
</feature>
<dbReference type="PANTHER" id="PTHR37577">
    <property type="entry name" value="INTEGRAL MEMBRANE PROTEIN"/>
    <property type="match status" value="1"/>
</dbReference>
<feature type="compositionally biased region" description="Polar residues" evidence="1">
    <location>
        <begin position="9"/>
        <end position="21"/>
    </location>
</feature>
<evidence type="ECO:0000256" key="1">
    <source>
        <dbReference type="SAM" id="MobiDB-lite"/>
    </source>
</evidence>
<dbReference type="InterPro" id="IPR053018">
    <property type="entry name" value="Elsinochrome_Biosynth-Asso"/>
</dbReference>
<feature type="transmembrane region" description="Helical" evidence="2">
    <location>
        <begin position="442"/>
        <end position="464"/>
    </location>
</feature>
<evidence type="ECO:0000313" key="3">
    <source>
        <dbReference type="EMBL" id="TFA97820.1"/>
    </source>
</evidence>